<gene>
    <name evidence="1" type="ORF">BD410DRAFT_50760</name>
</gene>
<evidence type="ECO:0008006" key="3">
    <source>
        <dbReference type="Google" id="ProtNLM"/>
    </source>
</evidence>
<dbReference type="Proteomes" id="UP000294933">
    <property type="component" value="Unassembled WGS sequence"/>
</dbReference>
<name>A0A4R5XGY2_9AGAM</name>
<accession>A0A4R5XGY2</accession>
<dbReference type="VEuPathDB" id="FungiDB:BD410DRAFT_50760"/>
<dbReference type="AlphaFoldDB" id="A0A4R5XGY2"/>
<evidence type="ECO:0000313" key="2">
    <source>
        <dbReference type="Proteomes" id="UP000294933"/>
    </source>
</evidence>
<dbReference type="Gene3D" id="2.80.10.50">
    <property type="match status" value="1"/>
</dbReference>
<keyword evidence="2" id="KW-1185">Reference proteome</keyword>
<protein>
    <recommendedName>
        <fullName evidence="3">Ricin B lectin domain-containing protein</fullName>
    </recommendedName>
</protein>
<reference evidence="1 2" key="1">
    <citation type="submission" date="2018-06" db="EMBL/GenBank/DDBJ databases">
        <title>A transcriptomic atlas of mushroom development highlights an independent origin of complex multicellularity.</title>
        <authorList>
            <consortium name="DOE Joint Genome Institute"/>
            <person name="Krizsan K."/>
            <person name="Almasi E."/>
            <person name="Merenyi Z."/>
            <person name="Sahu N."/>
            <person name="Viragh M."/>
            <person name="Koszo T."/>
            <person name="Mondo S."/>
            <person name="Kiss B."/>
            <person name="Balint B."/>
            <person name="Kues U."/>
            <person name="Barry K."/>
            <person name="Hegedus J.C."/>
            <person name="Henrissat B."/>
            <person name="Johnson J."/>
            <person name="Lipzen A."/>
            <person name="Ohm R."/>
            <person name="Nagy I."/>
            <person name="Pangilinan J."/>
            <person name="Yan J."/>
            <person name="Xiong Y."/>
            <person name="Grigoriev I.V."/>
            <person name="Hibbett D.S."/>
            <person name="Nagy L.G."/>
        </authorList>
    </citation>
    <scope>NUCLEOTIDE SEQUENCE [LARGE SCALE GENOMIC DNA]</scope>
    <source>
        <strain evidence="1 2">SZMC22713</strain>
    </source>
</reference>
<organism evidence="1 2">
    <name type="scientific">Rickenella mellea</name>
    <dbReference type="NCBI Taxonomy" id="50990"/>
    <lineage>
        <taxon>Eukaryota</taxon>
        <taxon>Fungi</taxon>
        <taxon>Dikarya</taxon>
        <taxon>Basidiomycota</taxon>
        <taxon>Agaricomycotina</taxon>
        <taxon>Agaricomycetes</taxon>
        <taxon>Hymenochaetales</taxon>
        <taxon>Rickenellaceae</taxon>
        <taxon>Rickenella</taxon>
    </lineage>
</organism>
<sequence length="150" mass="16982">MEVQEGVLVTGVYTITNVRHRNLVEMDVDNSIIATVANDGEHPAGQMLWIITLLSNGRYTVRNAVDGRERLPRYAVCSALPKVNDEISSARNRCQWKIVETSTKKHYIIQPNSTVDCFWGLRNGELADLQKSWIKRRQSLGVSLMGWSHS</sequence>
<dbReference type="OrthoDB" id="10039566at2759"/>
<dbReference type="EMBL" id="ML170156">
    <property type="protein sequence ID" value="TDL30052.1"/>
    <property type="molecule type" value="Genomic_DNA"/>
</dbReference>
<proteinExistence type="predicted"/>
<dbReference type="STRING" id="50990.A0A4R5XGY2"/>
<evidence type="ECO:0000313" key="1">
    <source>
        <dbReference type="EMBL" id="TDL30052.1"/>
    </source>
</evidence>